<dbReference type="Proteomes" id="UP000322899">
    <property type="component" value="Unassembled WGS sequence"/>
</dbReference>
<dbReference type="GO" id="GO:0097500">
    <property type="term" value="P:receptor localization to non-motile cilium"/>
    <property type="evidence" value="ECO:0007669"/>
    <property type="project" value="TreeGrafter"/>
</dbReference>
<evidence type="ECO:0000313" key="4">
    <source>
        <dbReference type="EMBL" id="KAA0162378.1"/>
    </source>
</evidence>
<dbReference type="Proteomes" id="UP000325113">
    <property type="component" value="Unassembled WGS sequence"/>
</dbReference>
<name>A0A5A8DAU6_CAFRO</name>
<dbReference type="GO" id="GO:0034464">
    <property type="term" value="C:BBSome"/>
    <property type="evidence" value="ECO:0007669"/>
    <property type="project" value="InterPro"/>
</dbReference>
<dbReference type="Proteomes" id="UP000323011">
    <property type="component" value="Unassembled WGS sequence"/>
</dbReference>
<comment type="caution">
    <text evidence="4">The sequence shown here is derived from an EMBL/GenBank/DDBJ whole genome shotgun (WGS) entry which is preliminary data.</text>
</comment>
<evidence type="ECO:0000313" key="7">
    <source>
        <dbReference type="Proteomes" id="UP000323011"/>
    </source>
</evidence>
<feature type="compositionally biased region" description="Low complexity" evidence="1">
    <location>
        <begin position="104"/>
        <end position="127"/>
    </location>
</feature>
<dbReference type="PANTHER" id="PTHR28596">
    <property type="entry name" value="BBSOME-INTERACTING PROTEIN 1"/>
    <property type="match status" value="1"/>
</dbReference>
<dbReference type="AlphaFoldDB" id="A0A5A8DAU6"/>
<reference evidence="6 7" key="1">
    <citation type="submission" date="2019-07" db="EMBL/GenBank/DDBJ databases">
        <title>Genomes of Cafeteria roenbergensis.</title>
        <authorList>
            <person name="Fischer M.G."/>
            <person name="Hackl T."/>
            <person name="Roman M."/>
        </authorList>
    </citation>
    <scope>NUCLEOTIDE SEQUENCE [LARGE SCALE GENOMIC DNA]</scope>
    <source>
        <strain evidence="2 7">BVI</strain>
        <strain evidence="3 9">Cflag</strain>
        <strain evidence="5 6">E4-10P</strain>
        <strain evidence="4 8">RCC970-E3</strain>
    </source>
</reference>
<evidence type="ECO:0000256" key="1">
    <source>
        <dbReference type="SAM" id="MobiDB-lite"/>
    </source>
</evidence>
<dbReference type="InterPro" id="IPR028233">
    <property type="entry name" value="BBIP10"/>
</dbReference>
<dbReference type="Proteomes" id="UP000324907">
    <property type="component" value="Unassembled WGS sequence"/>
</dbReference>
<gene>
    <name evidence="5" type="ORF">FNF27_07085</name>
    <name evidence="4" type="ORF">FNF28_04715</name>
    <name evidence="2" type="ORF">FNF29_04438</name>
    <name evidence="3" type="ORF">FNF31_06785</name>
</gene>
<evidence type="ECO:0000313" key="6">
    <source>
        <dbReference type="Proteomes" id="UP000322899"/>
    </source>
</evidence>
<feature type="region of interest" description="Disordered" evidence="1">
    <location>
        <begin position="68"/>
        <end position="127"/>
    </location>
</feature>
<evidence type="ECO:0000313" key="5">
    <source>
        <dbReference type="EMBL" id="KAA0168736.1"/>
    </source>
</evidence>
<evidence type="ECO:0000313" key="3">
    <source>
        <dbReference type="EMBL" id="KAA0151768.1"/>
    </source>
</evidence>
<dbReference type="EMBL" id="VLTO01000074">
    <property type="protein sequence ID" value="KAA0168736.1"/>
    <property type="molecule type" value="Genomic_DNA"/>
</dbReference>
<protein>
    <submittedName>
        <fullName evidence="4">Uncharacterized protein</fullName>
    </submittedName>
</protein>
<accession>A0A5A8DAU6</accession>
<evidence type="ECO:0000313" key="9">
    <source>
        <dbReference type="Proteomes" id="UP000325113"/>
    </source>
</evidence>
<proteinExistence type="predicted"/>
<keyword evidence="7" id="KW-1185">Reference proteome</keyword>
<dbReference type="Pfam" id="PF14777">
    <property type="entry name" value="BBIP10"/>
    <property type="match status" value="1"/>
</dbReference>
<organism evidence="4 8">
    <name type="scientific">Cafeteria roenbergensis</name>
    <name type="common">Marine flagellate</name>
    <dbReference type="NCBI Taxonomy" id="33653"/>
    <lineage>
        <taxon>Eukaryota</taxon>
        <taxon>Sar</taxon>
        <taxon>Stramenopiles</taxon>
        <taxon>Bigyra</taxon>
        <taxon>Opalozoa</taxon>
        <taxon>Bicosoecida</taxon>
        <taxon>Cafeteriaceae</taxon>
        <taxon>Cafeteria</taxon>
    </lineage>
</organism>
<dbReference type="EMBL" id="VLTL01000081">
    <property type="protein sequence ID" value="KAA0162378.1"/>
    <property type="molecule type" value="Genomic_DNA"/>
</dbReference>
<dbReference type="GO" id="GO:0060271">
    <property type="term" value="P:cilium assembly"/>
    <property type="evidence" value="ECO:0007669"/>
    <property type="project" value="InterPro"/>
</dbReference>
<dbReference type="EMBL" id="VLTN01000026">
    <property type="protein sequence ID" value="KAA0151515.1"/>
    <property type="molecule type" value="Genomic_DNA"/>
</dbReference>
<evidence type="ECO:0000313" key="2">
    <source>
        <dbReference type="EMBL" id="KAA0151515.1"/>
    </source>
</evidence>
<evidence type="ECO:0000313" key="8">
    <source>
        <dbReference type="Proteomes" id="UP000324907"/>
    </source>
</evidence>
<dbReference type="EMBL" id="VLTM01000112">
    <property type="protein sequence ID" value="KAA0151768.1"/>
    <property type="molecule type" value="Genomic_DNA"/>
</dbReference>
<dbReference type="PANTHER" id="PTHR28596:SF1">
    <property type="entry name" value="BBSOME-INTERACTING PROTEIN 1"/>
    <property type="match status" value="1"/>
</dbReference>
<sequence length="127" mass="12989">MAGAEQTGASGSIIDADGRIAELLPLDGLVYSERQELSEVMCKPKILPIKSVTMERLEQLEEDAAKAAREARTVSKPMPVAQAQQPDSAGLQVVAEEAKEEGDNAAAAAASSAAVAAATAEAAPPTS</sequence>
<dbReference type="OrthoDB" id="2154978at2759"/>